<dbReference type="PANTHER" id="PTHR41517:SF1">
    <property type="entry name" value="CUPIN"/>
    <property type="match status" value="1"/>
</dbReference>
<accession>A3LSP5</accession>
<keyword evidence="1" id="KW-0223">Dioxygenase</keyword>
<sequence>MTPAATPRSQEAQENDALLKSMPAENVAPLWKILKKLSPPKPNPISVPHLWNYKKLKPILDESGRLVPTELAERRVLMLVNPKLNGPRTTETLYAGLQYIRPGEVAAAHRHVAFALRFILEGQGGFTNVEGTRMSMQRGDVLLTPRNCWHDHGKDGNGPMIWLDGLDLPMWQSIPVNYTDYYEEDRFPAVDNENTPMKFPWQPVQDKLDSIKGDFAIFEYRDQENPEKYVSSILGAEALRVSPSASTPVRQENSSFVFCVYEGKGHTIVYGDDGEENVFNWENSDVFCIPCNMPFKHFNDSEEQAYLFNFSDTPLLKNLRIHSSDLKKHN</sequence>
<evidence type="ECO:0000313" key="5">
    <source>
        <dbReference type="Proteomes" id="UP000002258"/>
    </source>
</evidence>
<protein>
    <recommendedName>
        <fullName evidence="3">Cupin type-2 domain-containing protein</fullName>
    </recommendedName>
</protein>
<dbReference type="STRING" id="322104.A3LSP5"/>
<feature type="domain" description="Cupin type-2" evidence="3">
    <location>
        <begin position="97"/>
        <end position="164"/>
    </location>
</feature>
<dbReference type="InterPro" id="IPR011051">
    <property type="entry name" value="RmlC_Cupin_sf"/>
</dbReference>
<dbReference type="InterPro" id="IPR047183">
    <property type="entry name" value="GDO-like"/>
</dbReference>
<dbReference type="GO" id="GO:0051213">
    <property type="term" value="F:dioxygenase activity"/>
    <property type="evidence" value="ECO:0007669"/>
    <property type="project" value="UniProtKB-KW"/>
</dbReference>
<organism evidence="4 5">
    <name type="scientific">Scheffersomyces stipitis (strain ATCC 58785 / CBS 6054 / NBRC 10063 / NRRL Y-11545)</name>
    <name type="common">Yeast</name>
    <name type="synonym">Pichia stipitis</name>
    <dbReference type="NCBI Taxonomy" id="322104"/>
    <lineage>
        <taxon>Eukaryota</taxon>
        <taxon>Fungi</taxon>
        <taxon>Dikarya</taxon>
        <taxon>Ascomycota</taxon>
        <taxon>Saccharomycotina</taxon>
        <taxon>Pichiomycetes</taxon>
        <taxon>Debaryomycetaceae</taxon>
        <taxon>Scheffersomyces</taxon>
    </lineage>
</organism>
<gene>
    <name evidence="4" type="ORF">PICST_57210</name>
</gene>
<dbReference type="RefSeq" id="XP_001383640.1">
    <property type="nucleotide sequence ID" value="XM_001383603.1"/>
</dbReference>
<dbReference type="OMA" id="MPTMATF"/>
<dbReference type="EMBL" id="CP000497">
    <property type="protein sequence ID" value="ABN65611.1"/>
    <property type="molecule type" value="Genomic_DNA"/>
</dbReference>
<reference evidence="4 5" key="1">
    <citation type="journal article" date="2007" name="Nat. Biotechnol.">
        <title>Genome sequence of the lignocellulose-bioconverting and xylose-fermenting yeast Pichia stipitis.</title>
        <authorList>
            <person name="Jeffries T.W."/>
            <person name="Grigoriev I.V."/>
            <person name="Grimwood J."/>
            <person name="Laplaza J.M."/>
            <person name="Aerts A."/>
            <person name="Salamov A."/>
            <person name="Schmutz J."/>
            <person name="Lindquist E."/>
            <person name="Dehal P."/>
            <person name="Shapiro H."/>
            <person name="Jin Y.S."/>
            <person name="Passoth V."/>
            <person name="Richardson P.M."/>
        </authorList>
    </citation>
    <scope>NUCLEOTIDE SEQUENCE [LARGE SCALE GENOMIC DNA]</scope>
    <source>
        <strain evidence="5">ATCC 58785 / CBS 6054 / NBRC 10063 / NRRL Y-11545</strain>
    </source>
</reference>
<dbReference type="HOGENOM" id="CLU_060572_1_0_1"/>
<dbReference type="KEGG" id="pic:PICST_57210"/>
<keyword evidence="5" id="KW-1185">Reference proteome</keyword>
<dbReference type="Gene3D" id="2.60.120.10">
    <property type="entry name" value="Jelly Rolls"/>
    <property type="match status" value="1"/>
</dbReference>
<evidence type="ECO:0000256" key="1">
    <source>
        <dbReference type="ARBA" id="ARBA00022964"/>
    </source>
</evidence>
<dbReference type="CDD" id="cd02216">
    <property type="entry name" value="cupin_GDO-like_N"/>
    <property type="match status" value="1"/>
</dbReference>
<name>A3LSP5_PICST</name>
<dbReference type="InterPro" id="IPR014710">
    <property type="entry name" value="RmlC-like_jellyroll"/>
</dbReference>
<dbReference type="eggNOG" id="ENOG502R6B0">
    <property type="taxonomic scope" value="Eukaryota"/>
</dbReference>
<proteinExistence type="predicted"/>
<dbReference type="AlphaFoldDB" id="A3LSP5"/>
<dbReference type="Proteomes" id="UP000002258">
    <property type="component" value="Chromosome 3"/>
</dbReference>
<dbReference type="PANTHER" id="PTHR41517">
    <property type="entry name" value="1,2-DIOXYGENASE PROTEIN-RELATED"/>
    <property type="match status" value="1"/>
</dbReference>
<dbReference type="CDD" id="cd06992">
    <property type="entry name" value="cupin_GDO-like_C"/>
    <property type="match status" value="1"/>
</dbReference>
<dbReference type="InterPro" id="IPR013096">
    <property type="entry name" value="Cupin_2"/>
</dbReference>
<dbReference type="Pfam" id="PF07883">
    <property type="entry name" value="Cupin_2"/>
    <property type="match status" value="1"/>
</dbReference>
<evidence type="ECO:0000256" key="2">
    <source>
        <dbReference type="ARBA" id="ARBA00023002"/>
    </source>
</evidence>
<dbReference type="GeneID" id="4837891"/>
<evidence type="ECO:0000259" key="3">
    <source>
        <dbReference type="Pfam" id="PF07883"/>
    </source>
</evidence>
<dbReference type="OrthoDB" id="2205143at2759"/>
<keyword evidence="2" id="KW-0560">Oxidoreductase</keyword>
<evidence type="ECO:0000313" key="4">
    <source>
        <dbReference type="EMBL" id="ABN65611.1"/>
    </source>
</evidence>
<dbReference type="InParanoid" id="A3LSP5"/>
<dbReference type="SUPFAM" id="SSF51182">
    <property type="entry name" value="RmlC-like cupins"/>
    <property type="match status" value="1"/>
</dbReference>